<evidence type="ECO:0008006" key="3">
    <source>
        <dbReference type="Google" id="ProtNLM"/>
    </source>
</evidence>
<dbReference type="InterPro" id="IPR036237">
    <property type="entry name" value="Xyl_isomerase-like_sf"/>
</dbReference>
<accession>A0A0N8H579</accession>
<dbReference type="AlphaFoldDB" id="A0A0N8H579"/>
<keyword evidence="2" id="KW-1185">Reference proteome</keyword>
<reference evidence="1 2" key="1">
    <citation type="submission" date="2015-09" db="EMBL/GenBank/DDBJ databases">
        <title>Draft genome of a European isolate of the apple canker pathogen Neonectria ditissima.</title>
        <authorList>
            <person name="Gomez-Cortecero A."/>
            <person name="Harrison R.J."/>
            <person name="Armitage A.D."/>
        </authorList>
    </citation>
    <scope>NUCLEOTIDE SEQUENCE [LARGE SCALE GENOMIC DNA]</scope>
    <source>
        <strain evidence="1 2">R09/05</strain>
    </source>
</reference>
<dbReference type="OrthoDB" id="9971575at2759"/>
<organism evidence="1 2">
    <name type="scientific">Neonectria ditissima</name>
    <dbReference type="NCBI Taxonomy" id="78410"/>
    <lineage>
        <taxon>Eukaryota</taxon>
        <taxon>Fungi</taxon>
        <taxon>Dikarya</taxon>
        <taxon>Ascomycota</taxon>
        <taxon>Pezizomycotina</taxon>
        <taxon>Sordariomycetes</taxon>
        <taxon>Hypocreomycetidae</taxon>
        <taxon>Hypocreales</taxon>
        <taxon>Nectriaceae</taxon>
        <taxon>Neonectria</taxon>
    </lineage>
</organism>
<comment type="caution">
    <text evidence="1">The sequence shown here is derived from an EMBL/GenBank/DDBJ whole genome shotgun (WGS) entry which is preliminary data.</text>
</comment>
<dbReference type="Proteomes" id="UP000050424">
    <property type="component" value="Unassembled WGS sequence"/>
</dbReference>
<gene>
    <name evidence="1" type="ORF">AK830_g11149</name>
</gene>
<dbReference type="SUPFAM" id="SSF51658">
    <property type="entry name" value="Xylose isomerase-like"/>
    <property type="match status" value="1"/>
</dbReference>
<dbReference type="EMBL" id="LKCW01000254">
    <property type="protein sequence ID" value="KPM35420.1"/>
    <property type="molecule type" value="Genomic_DNA"/>
</dbReference>
<dbReference type="Gene3D" id="3.20.20.150">
    <property type="entry name" value="Divalent-metal-dependent TIM barrel enzymes"/>
    <property type="match status" value="1"/>
</dbReference>
<evidence type="ECO:0000313" key="1">
    <source>
        <dbReference type="EMBL" id="KPM35420.1"/>
    </source>
</evidence>
<proteinExistence type="predicted"/>
<protein>
    <recommendedName>
        <fullName evidence="3">Xylose isomerase-like TIM barrel domain-containing protein</fullName>
    </recommendedName>
</protein>
<evidence type="ECO:0000313" key="2">
    <source>
        <dbReference type="Proteomes" id="UP000050424"/>
    </source>
</evidence>
<sequence>MPEVLRFRTVWGIAPGPNFDHWKTWFPTLKEQGYFGVEIDFSHLSVPDLPAVRRICEDAGLEVSVLLHTAWPGYTGPRPTGLTPDVVLGHYREQLQIAQALKPFNYNAQSGSDHWTLDQAVEFYKGTLKVDAELGLEGKIRHETHRLRALFNPYAASYILSQVPSLRITADISHWVVVCERLLDQGEEDKAILKAIIPHVSHIHARMGTTQSSQCPDPTNPAFAAERAFFENFWKDCIKGHKSDDPITWVPEYGPFPYHPFGSARDFSEVADTEGARLQPLFEEWAKSN</sequence>
<name>A0A0N8H579_9HYPO</name>